<dbReference type="GO" id="GO:0006260">
    <property type="term" value="P:DNA replication"/>
    <property type="evidence" value="ECO:0007669"/>
    <property type="project" value="InterPro"/>
</dbReference>
<evidence type="ECO:0000256" key="9">
    <source>
        <dbReference type="ARBA" id="ARBA00023204"/>
    </source>
</evidence>
<dbReference type="InterPro" id="IPR027417">
    <property type="entry name" value="P-loop_NTPase"/>
</dbReference>
<dbReference type="PROSITE" id="PS51193">
    <property type="entry name" value="HELICASE_ATP_BIND_2"/>
    <property type="match status" value="1"/>
</dbReference>
<dbReference type="FunFam" id="3.30.420.10:FF:000045">
    <property type="entry name" value="3'-5' exonuclease DinG"/>
    <property type="match status" value="1"/>
</dbReference>
<dbReference type="InterPro" id="IPR006555">
    <property type="entry name" value="ATP-dep_Helicase_C"/>
</dbReference>
<dbReference type="InterPro" id="IPR014013">
    <property type="entry name" value="Helic_SF1/SF2_ATP-bd_DinG/Rad3"/>
</dbReference>
<protein>
    <recommendedName>
        <fullName evidence="11 12">3'-5' exonuclease DinG</fullName>
        <ecNumber evidence="11 12">3.1.-.-</ecNumber>
    </recommendedName>
</protein>
<evidence type="ECO:0000256" key="3">
    <source>
        <dbReference type="ARBA" id="ARBA00022722"/>
    </source>
</evidence>
<dbReference type="SUPFAM" id="SSF53098">
    <property type="entry name" value="Ribonuclease H-like"/>
    <property type="match status" value="1"/>
</dbReference>
<keyword evidence="6 11" id="KW-0378">Hydrolase</keyword>
<dbReference type="InterPro" id="IPR013520">
    <property type="entry name" value="Ribonucl_H"/>
</dbReference>
<keyword evidence="15" id="KW-0548">Nucleotidyltransferase</keyword>
<comment type="catalytic activity">
    <reaction evidence="10">
        <text>ATP + H2O = ADP + phosphate + H(+)</text>
        <dbReference type="Rhea" id="RHEA:13065"/>
        <dbReference type="ChEBI" id="CHEBI:15377"/>
        <dbReference type="ChEBI" id="CHEBI:15378"/>
        <dbReference type="ChEBI" id="CHEBI:30616"/>
        <dbReference type="ChEBI" id="CHEBI:43474"/>
        <dbReference type="ChEBI" id="CHEBI:456216"/>
        <dbReference type="EC" id="5.6.2.3"/>
    </reaction>
</comment>
<dbReference type="OrthoDB" id="9803913at2"/>
<dbReference type="GO" id="GO:0016887">
    <property type="term" value="F:ATP hydrolysis activity"/>
    <property type="evidence" value="ECO:0007669"/>
    <property type="project" value="RHEA"/>
</dbReference>
<dbReference type="Pfam" id="PF00270">
    <property type="entry name" value="DEAD"/>
    <property type="match status" value="1"/>
</dbReference>
<feature type="domain" description="Helicase ATP-binding" evidence="13">
    <location>
        <begin position="282"/>
        <end position="502"/>
    </location>
</feature>
<feature type="domain" description="Helicase ATP-binding" evidence="14">
    <location>
        <begin position="260"/>
        <end position="545"/>
    </location>
</feature>
<dbReference type="STRING" id="635013.TherJR_1959"/>
<dbReference type="EC" id="3.1.-.-" evidence="11 12"/>
<dbReference type="CDD" id="cd06127">
    <property type="entry name" value="DEDDh"/>
    <property type="match status" value="1"/>
</dbReference>
<dbReference type="RefSeq" id="WP_013120816.1">
    <property type="nucleotide sequence ID" value="NC_014152.1"/>
</dbReference>
<evidence type="ECO:0000259" key="13">
    <source>
        <dbReference type="PROSITE" id="PS51192"/>
    </source>
</evidence>
<evidence type="ECO:0000256" key="5">
    <source>
        <dbReference type="ARBA" id="ARBA00022763"/>
    </source>
</evidence>
<dbReference type="InterPro" id="IPR006554">
    <property type="entry name" value="Helicase-like_DEXD_c2"/>
</dbReference>
<dbReference type="InterPro" id="IPR006054">
    <property type="entry name" value="DnaQ"/>
</dbReference>
<evidence type="ECO:0000256" key="1">
    <source>
        <dbReference type="ARBA" id="ARBA00001966"/>
    </source>
</evidence>
<dbReference type="InterPro" id="IPR036397">
    <property type="entry name" value="RNaseH_sf"/>
</dbReference>
<evidence type="ECO:0000256" key="12">
    <source>
        <dbReference type="RuleBase" id="RU364106"/>
    </source>
</evidence>
<keyword evidence="8 11" id="KW-0067">ATP-binding</keyword>
<dbReference type="NCBIfam" id="TIGR01407">
    <property type="entry name" value="dinG_rel"/>
    <property type="match status" value="1"/>
</dbReference>
<keyword evidence="4 11" id="KW-0547">Nucleotide-binding</keyword>
<keyword evidence="9" id="KW-0234">DNA repair</keyword>
<keyword evidence="7 11" id="KW-0269">Exonuclease</keyword>
<dbReference type="Pfam" id="PF00929">
    <property type="entry name" value="RNase_T"/>
    <property type="match status" value="1"/>
</dbReference>
<dbReference type="PANTHER" id="PTHR11472">
    <property type="entry name" value="DNA REPAIR DEAD HELICASE RAD3/XP-D SUBFAMILY MEMBER"/>
    <property type="match status" value="1"/>
</dbReference>
<evidence type="ECO:0000256" key="7">
    <source>
        <dbReference type="ARBA" id="ARBA00022839"/>
    </source>
</evidence>
<evidence type="ECO:0000256" key="2">
    <source>
        <dbReference type="ARBA" id="ARBA00022485"/>
    </source>
</evidence>
<dbReference type="SMART" id="SM00491">
    <property type="entry name" value="HELICc2"/>
    <property type="match status" value="1"/>
</dbReference>
<dbReference type="KEGG" id="tjr:TherJR_1959"/>
<dbReference type="InterPro" id="IPR011545">
    <property type="entry name" value="DEAD/DEAH_box_helicase_dom"/>
</dbReference>
<dbReference type="eggNOG" id="COG0847">
    <property type="taxonomic scope" value="Bacteria"/>
</dbReference>
<keyword evidence="2" id="KW-0004">4Fe-4S</keyword>
<dbReference type="GO" id="GO:0003677">
    <property type="term" value="F:DNA binding"/>
    <property type="evidence" value="ECO:0007669"/>
    <property type="project" value="InterPro"/>
</dbReference>
<dbReference type="PANTHER" id="PTHR11472:SF34">
    <property type="entry name" value="REGULATOR OF TELOMERE ELONGATION HELICASE 1"/>
    <property type="match status" value="1"/>
</dbReference>
<evidence type="ECO:0000256" key="11">
    <source>
        <dbReference type="HAMAP-Rule" id="MF_02206"/>
    </source>
</evidence>
<dbReference type="InterPro" id="IPR012337">
    <property type="entry name" value="RNaseH-like_sf"/>
</dbReference>
<dbReference type="InterPro" id="IPR045028">
    <property type="entry name" value="DinG/Rad3-like"/>
</dbReference>
<comment type="cofactor">
    <cofactor evidence="1">
        <name>[4Fe-4S] cluster</name>
        <dbReference type="ChEBI" id="CHEBI:49883"/>
    </cofactor>
</comment>
<dbReference type="GO" id="GO:0003887">
    <property type="term" value="F:DNA-directed DNA polymerase activity"/>
    <property type="evidence" value="ECO:0007669"/>
    <property type="project" value="InterPro"/>
</dbReference>
<dbReference type="GO" id="GO:0043139">
    <property type="term" value="F:5'-3' DNA helicase activity"/>
    <property type="evidence" value="ECO:0007669"/>
    <property type="project" value="UniProtKB-EC"/>
</dbReference>
<dbReference type="AlphaFoldDB" id="D5X888"/>
<dbReference type="GO" id="GO:0051539">
    <property type="term" value="F:4 iron, 4 sulfur cluster binding"/>
    <property type="evidence" value="ECO:0007669"/>
    <property type="project" value="UniProtKB-KW"/>
</dbReference>
<evidence type="ECO:0000313" key="15">
    <source>
        <dbReference type="EMBL" id="ADG82808.1"/>
    </source>
</evidence>
<dbReference type="HOGENOM" id="CLU_012117_1_0_9"/>
<dbReference type="Gene3D" id="3.40.50.300">
    <property type="entry name" value="P-loop containing nucleotide triphosphate hydrolases"/>
    <property type="match status" value="2"/>
</dbReference>
<keyword evidence="16" id="KW-1185">Reference proteome</keyword>
<evidence type="ECO:0000256" key="8">
    <source>
        <dbReference type="ARBA" id="ARBA00022840"/>
    </source>
</evidence>
<comment type="function">
    <text evidence="11 12">3'-5' exonuclease.</text>
</comment>
<reference evidence="15 16" key="1">
    <citation type="submission" date="2010-05" db="EMBL/GenBank/DDBJ databases">
        <title>Complete sequence of Thermincola sp. JR.</title>
        <authorList>
            <consortium name="US DOE Joint Genome Institute"/>
            <person name="Lucas S."/>
            <person name="Copeland A."/>
            <person name="Lapidus A."/>
            <person name="Cheng J.-F."/>
            <person name="Bruce D."/>
            <person name="Goodwin L."/>
            <person name="Pitluck S."/>
            <person name="Chertkov O."/>
            <person name="Detter J.C."/>
            <person name="Han C."/>
            <person name="Tapia R."/>
            <person name="Land M."/>
            <person name="Hauser L."/>
            <person name="Kyrpides N."/>
            <person name="Mikhailova N."/>
            <person name="Hazen T.C."/>
            <person name="Woyke T."/>
        </authorList>
    </citation>
    <scope>NUCLEOTIDE SEQUENCE [LARGE SCALE GENOMIC DNA]</scope>
    <source>
        <strain evidence="15 16">JR</strain>
    </source>
</reference>
<keyword evidence="5" id="KW-0227">DNA damage</keyword>
<dbReference type="SMART" id="SM00488">
    <property type="entry name" value="DEXDc2"/>
    <property type="match status" value="1"/>
</dbReference>
<keyword evidence="3 11" id="KW-0540">Nuclease</keyword>
<dbReference type="HAMAP" id="MF_02206">
    <property type="entry name" value="DinG_exonucl"/>
    <property type="match status" value="1"/>
</dbReference>
<evidence type="ECO:0000259" key="14">
    <source>
        <dbReference type="PROSITE" id="PS51193"/>
    </source>
</evidence>
<evidence type="ECO:0000256" key="6">
    <source>
        <dbReference type="ARBA" id="ARBA00022801"/>
    </source>
</evidence>
<dbReference type="InterPro" id="IPR014001">
    <property type="entry name" value="Helicase_ATP-bd"/>
</dbReference>
<gene>
    <name evidence="11 12" type="primary">dinG</name>
    <name evidence="15" type="ordered locus">TherJR_1959</name>
</gene>
<dbReference type="eggNOG" id="COG1199">
    <property type="taxonomic scope" value="Bacteria"/>
</dbReference>
<dbReference type="SMART" id="SM00479">
    <property type="entry name" value="EXOIII"/>
    <property type="match status" value="1"/>
</dbReference>
<dbReference type="SUPFAM" id="SSF52540">
    <property type="entry name" value="P-loop containing nucleoside triphosphate hydrolases"/>
    <property type="match status" value="2"/>
</dbReference>
<dbReference type="GO" id="GO:0006281">
    <property type="term" value="P:DNA repair"/>
    <property type="evidence" value="ECO:0007669"/>
    <property type="project" value="UniProtKB-KW"/>
</dbReference>
<dbReference type="SMART" id="SM00487">
    <property type="entry name" value="DEXDc"/>
    <property type="match status" value="1"/>
</dbReference>
<evidence type="ECO:0000256" key="4">
    <source>
        <dbReference type="ARBA" id="ARBA00022741"/>
    </source>
</evidence>
<dbReference type="GO" id="GO:0005524">
    <property type="term" value="F:ATP binding"/>
    <property type="evidence" value="ECO:0007669"/>
    <property type="project" value="UniProtKB-UniRule"/>
</dbReference>
<organism evidence="15 16">
    <name type="scientific">Thermincola potens (strain JR)</name>
    <dbReference type="NCBI Taxonomy" id="635013"/>
    <lineage>
        <taxon>Bacteria</taxon>
        <taxon>Bacillati</taxon>
        <taxon>Bacillota</taxon>
        <taxon>Clostridia</taxon>
        <taxon>Eubacteriales</taxon>
        <taxon>Thermincolaceae</taxon>
        <taxon>Thermincola</taxon>
    </lineage>
</organism>
<dbReference type="InterPro" id="IPR006310">
    <property type="entry name" value="DinG"/>
</dbReference>
<name>D5X888_THEPJ</name>
<dbReference type="GO" id="GO:0008408">
    <property type="term" value="F:3'-5' exonuclease activity"/>
    <property type="evidence" value="ECO:0007669"/>
    <property type="project" value="UniProtKB-UniRule"/>
</dbReference>
<dbReference type="PROSITE" id="PS51192">
    <property type="entry name" value="HELICASE_ATP_BIND_1"/>
    <property type="match status" value="1"/>
</dbReference>
<keyword evidence="2" id="KW-0479">Metal-binding</keyword>
<evidence type="ECO:0000313" key="16">
    <source>
        <dbReference type="Proteomes" id="UP000002377"/>
    </source>
</evidence>
<feature type="short sequence motif" description="DEAH box" evidence="11">
    <location>
        <begin position="476"/>
        <end position="479"/>
    </location>
</feature>
<keyword evidence="2" id="KW-0408">Iron</keyword>
<dbReference type="EMBL" id="CP002028">
    <property type="protein sequence ID" value="ADG82808.1"/>
    <property type="molecule type" value="Genomic_DNA"/>
</dbReference>
<keyword evidence="2" id="KW-0411">Iron-sulfur</keyword>
<proteinExistence type="inferred from homology"/>
<keyword evidence="15" id="KW-0808">Transferase</keyword>
<evidence type="ECO:0000256" key="10">
    <source>
        <dbReference type="ARBA" id="ARBA00048954"/>
    </source>
</evidence>
<dbReference type="Gene3D" id="3.30.420.10">
    <property type="entry name" value="Ribonuclease H-like superfamily/Ribonuclease H"/>
    <property type="match status" value="1"/>
</dbReference>
<comment type="similarity">
    <text evidence="11 12">Belongs to the helicase family. DinG subfamily. Type 2 sub-subfamily.</text>
</comment>
<accession>D5X888</accession>
<dbReference type="NCBIfam" id="TIGR00573">
    <property type="entry name" value="dnaq"/>
    <property type="match status" value="1"/>
</dbReference>
<feature type="binding site" evidence="11">
    <location>
        <begin position="295"/>
        <end position="302"/>
    </location>
    <ligand>
        <name>ATP</name>
        <dbReference type="ChEBI" id="CHEBI:30616"/>
    </ligand>
</feature>
<dbReference type="Pfam" id="PF13307">
    <property type="entry name" value="Helicase_C_2"/>
    <property type="match status" value="1"/>
</dbReference>
<sequence length="994" mass="112163">MSKNTFVAVDIETTGLNPADSEIIEVAAVRFAEGRVLETFQSLVKPEKKIPLKIQQLTGINESMVADAPACAEVTGMLAEFVHDSIIIGHNIGFDLNFLQHYHPVFIRARYYDTLPLARLVWPKAHGYRLANLVEALKIQLNGSPHRAFHDALAAKEVFCLALEVLRGLGTENLLRMLEIIGAKSDWPYYEIISALALQGAGQAKKGYSYPFLAGLLEGKKEFASLFPNADSAENSPVDAQEELGLSEEDLSAFFGPEGRLGKVMPNYQYRPQQVQMLKEILHCFKSGLYAVIEAGTGTGKSLAYLLPALYWNKSTGAKVVVSTHTINLQEQLWNQDIPNLERVIGAKINAALVKGRTNYLCLRKWEQRIKDRDWSGDREINFYLRILVWLNETATGDKTEINLQGEEQEYWRDVCGDPDACLGTECRWFNRGCFVMQAKRRAEAADLLIVNHSLVFADMKSENNVLPDYKYIIIDEAHHIEDSATDYLGYEVSFAELQRLLRILKKDRRGGRFGLIARMKDCLSQILQGHNDLLRKATELLEGIITTGKEVELAGEDFAERARIFASRYGAEEDETEQTVRVVRIKDYHLQDELWQSVLIAGENLRLRLDRLSGHLDKVLSVFFSEEMQEESRETAALAREAKCLAETLKNKVKEIKFILTGLEPNYVYWLETNETKSDAVLLKAAPINIGNLLWEKFFREKNSVVLTSATLSVDGSFSHFLGKIGLNLASEESLRLLHVAAPFNYEKQALLCVINDLPSPGEVEDMEFAGAIAPVLAQIARILNGRTLCLFTSHRLLRKTYDLLVPLLEKEGITVLGHNIDGGRRGLVEEFKKNGKSLLLGASSFWEGVDIPGDLLSCVVIVKMPFSPPNIPTLQARVEKLASDNVDGFYSYSVPQAVIKFKQGFGRLIRKENDTGVVIVLDKRIVQKKYGKVFLRSLPVKRHFKGNRYAVMQKIRDWMAGERPDIDAINYVHDFNEINQFLKQRLKKKETM</sequence>
<keyword evidence="15" id="KW-0347">Helicase</keyword>
<dbReference type="Proteomes" id="UP000002377">
    <property type="component" value="Chromosome"/>
</dbReference>